<dbReference type="AlphaFoldDB" id="A0A557WY93"/>
<dbReference type="Proteomes" id="UP000320513">
    <property type="component" value="Unassembled WGS sequence"/>
</dbReference>
<protein>
    <submittedName>
        <fullName evidence="1">Uncharacterized protein</fullName>
    </submittedName>
</protein>
<evidence type="ECO:0000313" key="2">
    <source>
        <dbReference type="Proteomes" id="UP000320513"/>
    </source>
</evidence>
<feature type="non-terminal residue" evidence="1">
    <location>
        <position position="72"/>
    </location>
</feature>
<organism evidence="1 2">
    <name type="scientific">Mycobacterium helveticum</name>
    <dbReference type="NCBI Taxonomy" id="2592811"/>
    <lineage>
        <taxon>Bacteria</taxon>
        <taxon>Bacillati</taxon>
        <taxon>Actinomycetota</taxon>
        <taxon>Actinomycetes</taxon>
        <taxon>Mycobacteriales</taxon>
        <taxon>Mycobacteriaceae</taxon>
        <taxon>Mycobacterium</taxon>
    </lineage>
</organism>
<accession>A0A557WY93</accession>
<gene>
    <name evidence="1" type="ORF">FPZ47_25300</name>
</gene>
<dbReference type="EMBL" id="VMQU01000179">
    <property type="protein sequence ID" value="TVS78220.1"/>
    <property type="molecule type" value="Genomic_DNA"/>
</dbReference>
<name>A0A557WY93_9MYCO</name>
<reference evidence="1 2" key="1">
    <citation type="submission" date="2019-07" db="EMBL/GenBank/DDBJ databases">
        <title>New Mycobacterium species.</title>
        <authorList>
            <person name="Tortoli E."/>
            <person name="Ghielmetti G."/>
            <person name="Friedel U."/>
            <person name="Trovato A."/>
        </authorList>
    </citation>
    <scope>NUCLEOTIDE SEQUENCE [LARGE SCALE GENOMIC DNA]</scope>
    <source>
        <strain evidence="1 2">16-83</strain>
    </source>
</reference>
<comment type="caution">
    <text evidence="1">The sequence shown here is derived from an EMBL/GenBank/DDBJ whole genome shotgun (WGS) entry which is preliminary data.</text>
</comment>
<sequence length="72" mass="7425">MDKAGAAVFAPRRVLRGCVVVGFAVVLAGLPVIGLSAPLTIARADPPACAPGWVWSPNLNQCVFWLPTANGP</sequence>
<evidence type="ECO:0000313" key="1">
    <source>
        <dbReference type="EMBL" id="TVS78220.1"/>
    </source>
</evidence>
<keyword evidence="2" id="KW-1185">Reference proteome</keyword>
<proteinExistence type="predicted"/>